<dbReference type="AlphaFoldDB" id="A0A1H3C9X1"/>
<keyword evidence="3" id="KW-1185">Reference proteome</keyword>
<proteinExistence type="predicted"/>
<dbReference type="EMBL" id="FNMV01000011">
    <property type="protein sequence ID" value="SDX50982.1"/>
    <property type="molecule type" value="Genomic_DNA"/>
</dbReference>
<evidence type="ECO:0000256" key="1">
    <source>
        <dbReference type="SAM" id="Phobius"/>
    </source>
</evidence>
<feature type="transmembrane region" description="Helical" evidence="1">
    <location>
        <begin position="56"/>
        <end position="76"/>
    </location>
</feature>
<organism evidence="2 3">
    <name type="scientific">Flavobacterium degerlachei</name>
    <dbReference type="NCBI Taxonomy" id="229203"/>
    <lineage>
        <taxon>Bacteria</taxon>
        <taxon>Pseudomonadati</taxon>
        <taxon>Bacteroidota</taxon>
        <taxon>Flavobacteriia</taxon>
        <taxon>Flavobacteriales</taxon>
        <taxon>Flavobacteriaceae</taxon>
        <taxon>Flavobacterium</taxon>
    </lineage>
</organism>
<name>A0A1H3C9X1_9FLAO</name>
<accession>A0A1H3C9X1</accession>
<gene>
    <name evidence="2" type="ORF">SAMN05444338_11153</name>
</gene>
<keyword evidence="1" id="KW-0472">Membrane</keyword>
<reference evidence="3" key="1">
    <citation type="submission" date="2016-10" db="EMBL/GenBank/DDBJ databases">
        <authorList>
            <person name="Varghese N."/>
            <person name="Submissions S."/>
        </authorList>
    </citation>
    <scope>NUCLEOTIDE SEQUENCE [LARGE SCALE GENOMIC DNA]</scope>
    <source>
        <strain evidence="3">DSM 15718</strain>
    </source>
</reference>
<evidence type="ECO:0000313" key="3">
    <source>
        <dbReference type="Proteomes" id="UP000198569"/>
    </source>
</evidence>
<dbReference type="STRING" id="229203.SAMN05444338_11153"/>
<evidence type="ECO:0000313" key="2">
    <source>
        <dbReference type="EMBL" id="SDX50982.1"/>
    </source>
</evidence>
<keyword evidence="1" id="KW-1133">Transmembrane helix</keyword>
<keyword evidence="1" id="KW-0812">Transmembrane</keyword>
<dbReference type="Proteomes" id="UP000198569">
    <property type="component" value="Unassembled WGS sequence"/>
</dbReference>
<sequence>MFIQTLFFVSWFARNSQFMSSFSSSSSKNFSSIRRSHSVHKSVLISSFSFRWLKRSFAHCFVSLNLIYMSFYFRITVILKPSANIQRLFFLASSFIKIFLIPFTIFAVLKIHTLCFTRISNLLSLDF</sequence>
<feature type="transmembrane region" description="Helical" evidence="1">
    <location>
        <begin position="88"/>
        <end position="109"/>
    </location>
</feature>
<protein>
    <submittedName>
        <fullName evidence="2">Uncharacterized protein</fullName>
    </submittedName>
</protein>